<dbReference type="EMBL" id="UYRR01002199">
    <property type="protein sequence ID" value="VDK19360.1"/>
    <property type="molecule type" value="Genomic_DNA"/>
</dbReference>
<dbReference type="Proteomes" id="UP000267096">
    <property type="component" value="Unassembled WGS sequence"/>
</dbReference>
<sequence>MKFAMAVDSAEDISFSIQQNILNTIDDLDSKIRLIPGEELAYRPMTPLLLLGLKMAKNHQKEVSIGPYQSAQSARSMDSNTVRVFGISKPGQSQSVKFTNLSIAQ</sequence>
<dbReference type="WBParaSite" id="ASIM_0000197801-mRNA-1">
    <property type="protein sequence ID" value="ASIM_0000197801-mRNA-1"/>
    <property type="gene ID" value="ASIM_0000197801"/>
</dbReference>
<reference evidence="1 2" key="2">
    <citation type="submission" date="2018-11" db="EMBL/GenBank/DDBJ databases">
        <authorList>
            <consortium name="Pathogen Informatics"/>
        </authorList>
    </citation>
    <scope>NUCLEOTIDE SEQUENCE [LARGE SCALE GENOMIC DNA]</scope>
</reference>
<keyword evidence="2" id="KW-1185">Reference proteome</keyword>
<accession>A0A0M3J366</accession>
<evidence type="ECO:0000313" key="3">
    <source>
        <dbReference type="WBParaSite" id="ASIM_0000197801-mRNA-1"/>
    </source>
</evidence>
<name>A0A0M3J366_ANISI</name>
<evidence type="ECO:0000313" key="2">
    <source>
        <dbReference type="Proteomes" id="UP000267096"/>
    </source>
</evidence>
<dbReference type="AlphaFoldDB" id="A0A0M3J366"/>
<gene>
    <name evidence="1" type="ORF">ASIM_LOCUS1850</name>
</gene>
<organism evidence="3">
    <name type="scientific">Anisakis simplex</name>
    <name type="common">Herring worm</name>
    <dbReference type="NCBI Taxonomy" id="6269"/>
    <lineage>
        <taxon>Eukaryota</taxon>
        <taxon>Metazoa</taxon>
        <taxon>Ecdysozoa</taxon>
        <taxon>Nematoda</taxon>
        <taxon>Chromadorea</taxon>
        <taxon>Rhabditida</taxon>
        <taxon>Spirurina</taxon>
        <taxon>Ascaridomorpha</taxon>
        <taxon>Ascaridoidea</taxon>
        <taxon>Anisakidae</taxon>
        <taxon>Anisakis</taxon>
        <taxon>Anisakis simplex complex</taxon>
    </lineage>
</organism>
<proteinExistence type="predicted"/>
<reference evidence="3" key="1">
    <citation type="submission" date="2017-02" db="UniProtKB">
        <authorList>
            <consortium name="WormBaseParasite"/>
        </authorList>
    </citation>
    <scope>IDENTIFICATION</scope>
</reference>
<evidence type="ECO:0000313" key="1">
    <source>
        <dbReference type="EMBL" id="VDK19360.1"/>
    </source>
</evidence>
<protein>
    <submittedName>
        <fullName evidence="3">Pyruvate decarboxylase</fullName>
    </submittedName>
</protein>